<dbReference type="PANTHER" id="PTHR44688:SF16">
    <property type="entry name" value="DNA-BINDING TRANSCRIPTIONAL ACTIVATOR DEVR_DOSR"/>
    <property type="match status" value="1"/>
</dbReference>
<name>A0A6N7M3A4_9GAMM</name>
<dbReference type="PRINTS" id="PR00038">
    <property type="entry name" value="HTHLUXR"/>
</dbReference>
<evidence type="ECO:0000313" key="5">
    <source>
        <dbReference type="EMBL" id="MQX54650.1"/>
    </source>
</evidence>
<dbReference type="InterPro" id="IPR016032">
    <property type="entry name" value="Sig_transdc_resp-reg_C-effctor"/>
</dbReference>
<dbReference type="PROSITE" id="PS00622">
    <property type="entry name" value="HTH_LUXR_1"/>
    <property type="match status" value="1"/>
</dbReference>
<dbReference type="InterPro" id="IPR036388">
    <property type="entry name" value="WH-like_DNA-bd_sf"/>
</dbReference>
<organism evidence="5 6">
    <name type="scientific">Alcanivorax sediminis</name>
    <dbReference type="NCBI Taxonomy" id="2663008"/>
    <lineage>
        <taxon>Bacteria</taxon>
        <taxon>Pseudomonadati</taxon>
        <taxon>Pseudomonadota</taxon>
        <taxon>Gammaproteobacteria</taxon>
        <taxon>Oceanospirillales</taxon>
        <taxon>Alcanivoracaceae</taxon>
        <taxon>Alcanivorax</taxon>
    </lineage>
</organism>
<proteinExistence type="predicted"/>
<dbReference type="Pfam" id="PF00196">
    <property type="entry name" value="GerE"/>
    <property type="match status" value="1"/>
</dbReference>
<reference evidence="5 6" key="1">
    <citation type="submission" date="2019-10" db="EMBL/GenBank/DDBJ databases">
        <title>Alcanivorax sp.PA15-N-34 draft genome sequence.</title>
        <authorList>
            <person name="Liao X."/>
            <person name="Shao Z."/>
        </authorList>
    </citation>
    <scope>NUCLEOTIDE SEQUENCE [LARGE SCALE GENOMIC DNA]</scope>
    <source>
        <strain evidence="5 6">PA15-N-34</strain>
    </source>
</reference>
<dbReference type="EMBL" id="WIRE01000002">
    <property type="protein sequence ID" value="MQX54650.1"/>
    <property type="molecule type" value="Genomic_DNA"/>
</dbReference>
<dbReference type="Proteomes" id="UP000469421">
    <property type="component" value="Unassembled WGS sequence"/>
</dbReference>
<gene>
    <name evidence="5" type="ORF">GFN93_15460</name>
</gene>
<keyword evidence="6" id="KW-1185">Reference proteome</keyword>
<evidence type="ECO:0000256" key="3">
    <source>
        <dbReference type="ARBA" id="ARBA00023163"/>
    </source>
</evidence>
<dbReference type="PROSITE" id="PS50043">
    <property type="entry name" value="HTH_LUXR_2"/>
    <property type="match status" value="1"/>
</dbReference>
<keyword evidence="3" id="KW-0804">Transcription</keyword>
<dbReference type="Gene3D" id="3.40.50.2300">
    <property type="match status" value="1"/>
</dbReference>
<evidence type="ECO:0000256" key="1">
    <source>
        <dbReference type="ARBA" id="ARBA00023015"/>
    </source>
</evidence>
<dbReference type="GO" id="GO:0003677">
    <property type="term" value="F:DNA binding"/>
    <property type="evidence" value="ECO:0007669"/>
    <property type="project" value="UniProtKB-KW"/>
</dbReference>
<dbReference type="CDD" id="cd06170">
    <property type="entry name" value="LuxR_C_like"/>
    <property type="match status" value="1"/>
</dbReference>
<dbReference type="Gene3D" id="1.10.10.10">
    <property type="entry name" value="Winged helix-like DNA-binding domain superfamily/Winged helix DNA-binding domain"/>
    <property type="match status" value="1"/>
</dbReference>
<dbReference type="InterPro" id="IPR000792">
    <property type="entry name" value="Tscrpt_reg_LuxR_C"/>
</dbReference>
<evidence type="ECO:0000259" key="4">
    <source>
        <dbReference type="PROSITE" id="PS50043"/>
    </source>
</evidence>
<dbReference type="PANTHER" id="PTHR44688">
    <property type="entry name" value="DNA-BINDING TRANSCRIPTIONAL ACTIVATOR DEVR_DOSR"/>
    <property type="match status" value="1"/>
</dbReference>
<sequence>MKHHKRDISPTLIPIEKCDIKKFKRNTIQRIRVFNNAPDQDTPKQIPYYIHCCHCEWTLHKDRQRERDQTMDESQITPIRVLLICLSGEQNARKGNLHIIRQALDHHPRIELIGVTTLCLAGRLLHDPQIQVAVVHEEDPRSLSLELLIDLVSSTTAKVALHSPRIEDNLAINSLRIGVRGFIPHASTVETIAQAVIQIAAGEIWSSRKLLSDAFTRALPMAAKPASHQTELEELTPREQEIVEHLCSGLSNKEIARELNISDKTVKTHLQRIYRKNQVHSRLQLAVSS</sequence>
<evidence type="ECO:0000313" key="6">
    <source>
        <dbReference type="Proteomes" id="UP000469421"/>
    </source>
</evidence>
<dbReference type="AlphaFoldDB" id="A0A6N7M3A4"/>
<comment type="caution">
    <text evidence="5">The sequence shown here is derived from an EMBL/GenBank/DDBJ whole genome shotgun (WGS) entry which is preliminary data.</text>
</comment>
<keyword evidence="1" id="KW-0805">Transcription regulation</keyword>
<dbReference type="SMART" id="SM00421">
    <property type="entry name" value="HTH_LUXR"/>
    <property type="match status" value="1"/>
</dbReference>
<protein>
    <submittedName>
        <fullName evidence="5">Winged helix-turn-helix transcriptional regulator</fullName>
    </submittedName>
</protein>
<dbReference type="SUPFAM" id="SSF46894">
    <property type="entry name" value="C-terminal effector domain of the bipartite response regulators"/>
    <property type="match status" value="1"/>
</dbReference>
<dbReference type="GO" id="GO:0006355">
    <property type="term" value="P:regulation of DNA-templated transcription"/>
    <property type="evidence" value="ECO:0007669"/>
    <property type="project" value="InterPro"/>
</dbReference>
<accession>A0A6N7M3A4</accession>
<feature type="domain" description="HTH luxR-type" evidence="4">
    <location>
        <begin position="228"/>
        <end position="289"/>
    </location>
</feature>
<keyword evidence="2" id="KW-0238">DNA-binding</keyword>
<evidence type="ECO:0000256" key="2">
    <source>
        <dbReference type="ARBA" id="ARBA00023125"/>
    </source>
</evidence>